<dbReference type="AlphaFoldDB" id="A0A6J7RV41"/>
<reference evidence="2" key="1">
    <citation type="submission" date="2020-05" db="EMBL/GenBank/DDBJ databases">
        <authorList>
            <person name="Chiriac C."/>
            <person name="Salcher M."/>
            <person name="Ghai R."/>
            <person name="Kavagutti S V."/>
        </authorList>
    </citation>
    <scope>NUCLEOTIDE SEQUENCE</scope>
</reference>
<protein>
    <submittedName>
        <fullName evidence="2">Unannotated protein</fullName>
    </submittedName>
</protein>
<dbReference type="EMBL" id="CAFBPV010000082">
    <property type="protein sequence ID" value="CAB5032586.1"/>
    <property type="molecule type" value="Genomic_DNA"/>
</dbReference>
<dbReference type="EMBL" id="CAEZZI010000052">
    <property type="protein sequence ID" value="CAB4755776.1"/>
    <property type="molecule type" value="Genomic_DNA"/>
</dbReference>
<accession>A0A6J7RV41</accession>
<evidence type="ECO:0000313" key="1">
    <source>
        <dbReference type="EMBL" id="CAB4755776.1"/>
    </source>
</evidence>
<organism evidence="2">
    <name type="scientific">freshwater metagenome</name>
    <dbReference type="NCBI Taxonomy" id="449393"/>
    <lineage>
        <taxon>unclassified sequences</taxon>
        <taxon>metagenomes</taxon>
        <taxon>ecological metagenomes</taxon>
    </lineage>
</organism>
<name>A0A6J7RV41_9ZZZZ</name>
<evidence type="ECO:0000313" key="2">
    <source>
        <dbReference type="EMBL" id="CAB5032586.1"/>
    </source>
</evidence>
<proteinExistence type="predicted"/>
<gene>
    <name evidence="1" type="ORF">UFOPK2842_00655</name>
    <name evidence="2" type="ORF">UFOPK4165_00842</name>
</gene>
<sequence length="30" mass="3246">MEETRHALLKSARVVAPNPVDPVVALLMTS</sequence>